<feature type="transmembrane region" description="Helical" evidence="6">
    <location>
        <begin position="450"/>
        <end position="474"/>
    </location>
</feature>
<accession>A0A2H5F1B1</accession>
<dbReference type="OrthoDB" id="9779554at2"/>
<evidence type="ECO:0000256" key="5">
    <source>
        <dbReference type="ARBA" id="ARBA00023136"/>
    </source>
</evidence>
<feature type="transmembrane region" description="Helical" evidence="6">
    <location>
        <begin position="261"/>
        <end position="279"/>
    </location>
</feature>
<feature type="transmembrane region" description="Helical" evidence="6">
    <location>
        <begin position="143"/>
        <end position="163"/>
    </location>
</feature>
<organism evidence="7 8">
    <name type="scientific">Paracoccus zhejiangensis</name>
    <dbReference type="NCBI Taxonomy" id="1077935"/>
    <lineage>
        <taxon>Bacteria</taxon>
        <taxon>Pseudomonadati</taxon>
        <taxon>Pseudomonadota</taxon>
        <taxon>Alphaproteobacteria</taxon>
        <taxon>Rhodobacterales</taxon>
        <taxon>Paracoccaceae</taxon>
        <taxon>Paracoccus</taxon>
    </lineage>
</organism>
<feature type="transmembrane region" description="Helical" evidence="6">
    <location>
        <begin position="299"/>
        <end position="317"/>
    </location>
</feature>
<keyword evidence="2 6" id="KW-0813">Transport</keyword>
<feature type="transmembrane region" description="Helical" evidence="6">
    <location>
        <begin position="89"/>
        <end position="114"/>
    </location>
</feature>
<feature type="transmembrane region" description="Helical" evidence="6">
    <location>
        <begin position="379"/>
        <end position="399"/>
    </location>
</feature>
<keyword evidence="3 6" id="KW-0812">Transmembrane</keyword>
<feature type="transmembrane region" description="Helical" evidence="6">
    <location>
        <begin position="405"/>
        <end position="422"/>
    </location>
</feature>
<dbReference type="GO" id="GO:0005315">
    <property type="term" value="F:phosphate transmembrane transporter activity"/>
    <property type="evidence" value="ECO:0007669"/>
    <property type="project" value="InterPro"/>
</dbReference>
<dbReference type="PANTHER" id="PTHR11101:SF80">
    <property type="entry name" value="PHOSPHATE TRANSPORTER"/>
    <property type="match status" value="1"/>
</dbReference>
<protein>
    <recommendedName>
        <fullName evidence="6">Phosphate transporter</fullName>
    </recommendedName>
</protein>
<dbReference type="InterPro" id="IPR001204">
    <property type="entry name" value="Phos_transporter"/>
</dbReference>
<dbReference type="Pfam" id="PF01384">
    <property type="entry name" value="PHO4"/>
    <property type="match status" value="1"/>
</dbReference>
<dbReference type="GO" id="GO:0035435">
    <property type="term" value="P:phosphate ion transmembrane transport"/>
    <property type="evidence" value="ECO:0007669"/>
    <property type="project" value="TreeGrafter"/>
</dbReference>
<gene>
    <name evidence="7" type="ORF">CX676_15145</name>
</gene>
<keyword evidence="6" id="KW-0592">Phosphate transport</keyword>
<feature type="transmembrane region" description="Helical" evidence="6">
    <location>
        <begin position="196"/>
        <end position="218"/>
    </location>
</feature>
<evidence type="ECO:0000256" key="6">
    <source>
        <dbReference type="RuleBase" id="RU363058"/>
    </source>
</evidence>
<reference evidence="7 8" key="1">
    <citation type="journal article" date="2013" name="Antonie Van Leeuwenhoek">
        <title>Paracoccus zhejiangensis sp. nov., isolated from activated sludge in wastewater-treatment system.</title>
        <authorList>
            <person name="Wu Z.G."/>
            <person name="Zhang D.F."/>
            <person name="Liu Y.L."/>
            <person name="Wang F."/>
            <person name="Jiang X."/>
            <person name="Li C."/>
            <person name="Li S.P."/>
            <person name="Hong Q."/>
            <person name="Li W.J."/>
        </authorList>
    </citation>
    <scope>NUCLEOTIDE SEQUENCE [LARGE SCALE GENOMIC DNA]</scope>
    <source>
        <strain evidence="7 8">J6</strain>
    </source>
</reference>
<dbReference type="Proteomes" id="UP000234530">
    <property type="component" value="Chromosome"/>
</dbReference>
<evidence type="ECO:0000313" key="7">
    <source>
        <dbReference type="EMBL" id="AUH65334.1"/>
    </source>
</evidence>
<sequence length="481" mass="48457">MARPGTDFRILDKDLDRISNAEIAQLQAARPVLAIGAALIFIAAVVLLTLGAYGGRPDLAMIAAAMAVAAYLALSIGSNDVANALGPAVGAGAVPLVTGLIIVGAAEVLGALLAGGAVSERISGGIIHASAETGGALQGADQVMLSALLGAAIWISFASWRGLPVSTTHSIVGAIGGAGLLAYGPGALVWSGVASIAIGWVAAPLVAAAIAAGLLALIRAKVNDAPDRIAAARRWLPGLIAALAALFVLYLGLLLLRLPLLPVLIATAAATVAVQYWAVARLSEGIARAGREKLALKQLFSLPLLCSAALMGFAHGANDAANVAGPLTVILNGARLSGQAGDLPVVALLAAGAGIALGTVLFGGKLVEMVGSGITRLNPVRAFCVSSGTAITVLAASLAGLPVSTTHIAVGGVFGVGFFREWHDRRRRKSREALPAAEVRRRVLVRRSHLTSIIAAWLVTVPAAALLSAAIQWLSQGLIGG</sequence>
<comment type="subcellular location">
    <subcellularLocation>
        <location evidence="1 6">Membrane</location>
        <topology evidence="1 6">Multi-pass membrane protein</topology>
    </subcellularLocation>
</comment>
<evidence type="ECO:0000256" key="3">
    <source>
        <dbReference type="ARBA" id="ARBA00022692"/>
    </source>
</evidence>
<feature type="transmembrane region" description="Helical" evidence="6">
    <location>
        <begin position="59"/>
        <end position="77"/>
    </location>
</feature>
<dbReference type="EMBL" id="CP025430">
    <property type="protein sequence ID" value="AUH65334.1"/>
    <property type="molecule type" value="Genomic_DNA"/>
</dbReference>
<keyword evidence="5 6" id="KW-0472">Membrane</keyword>
<proteinExistence type="inferred from homology"/>
<keyword evidence="8" id="KW-1185">Reference proteome</keyword>
<feature type="transmembrane region" description="Helical" evidence="6">
    <location>
        <begin position="32"/>
        <end position="53"/>
    </location>
</feature>
<dbReference type="GO" id="GO:0016020">
    <property type="term" value="C:membrane"/>
    <property type="evidence" value="ECO:0007669"/>
    <property type="project" value="UniProtKB-SubCell"/>
</dbReference>
<dbReference type="PANTHER" id="PTHR11101">
    <property type="entry name" value="PHOSPHATE TRANSPORTER"/>
    <property type="match status" value="1"/>
</dbReference>
<feature type="transmembrane region" description="Helical" evidence="6">
    <location>
        <begin position="170"/>
        <end position="190"/>
    </location>
</feature>
<evidence type="ECO:0000256" key="2">
    <source>
        <dbReference type="ARBA" id="ARBA00022448"/>
    </source>
</evidence>
<comment type="similarity">
    <text evidence="6">Belongs to the inorganic phosphate transporter (PiT) (TC 2.A.20) family.</text>
</comment>
<feature type="transmembrane region" description="Helical" evidence="6">
    <location>
        <begin position="238"/>
        <end position="255"/>
    </location>
</feature>
<dbReference type="KEGG" id="pzh:CX676_15145"/>
<feature type="transmembrane region" description="Helical" evidence="6">
    <location>
        <begin position="345"/>
        <end position="367"/>
    </location>
</feature>
<evidence type="ECO:0000256" key="1">
    <source>
        <dbReference type="ARBA" id="ARBA00004141"/>
    </source>
</evidence>
<name>A0A2H5F1B1_9RHOB</name>
<dbReference type="RefSeq" id="WP_101753357.1">
    <property type="nucleotide sequence ID" value="NZ_CP025430.1"/>
</dbReference>
<evidence type="ECO:0000256" key="4">
    <source>
        <dbReference type="ARBA" id="ARBA00022989"/>
    </source>
</evidence>
<evidence type="ECO:0000313" key="8">
    <source>
        <dbReference type="Proteomes" id="UP000234530"/>
    </source>
</evidence>
<dbReference type="AlphaFoldDB" id="A0A2H5F1B1"/>
<keyword evidence="4 6" id="KW-1133">Transmembrane helix</keyword>